<keyword evidence="2" id="KW-1133">Transmembrane helix</keyword>
<name>A0A843YYR2_9BURK</name>
<feature type="transmembrane region" description="Helical" evidence="2">
    <location>
        <begin position="12"/>
        <end position="32"/>
    </location>
</feature>
<dbReference type="AlphaFoldDB" id="A0A843YYR2"/>
<protein>
    <submittedName>
        <fullName evidence="3">Chemotaxis protein</fullName>
    </submittedName>
</protein>
<comment type="caution">
    <text evidence="3">The sequence shown here is derived from an EMBL/GenBank/DDBJ whole genome shotgun (WGS) entry which is preliminary data.</text>
</comment>
<dbReference type="EMBL" id="WINI01000009">
    <property type="protein sequence ID" value="MQR02332.1"/>
    <property type="molecule type" value="Genomic_DNA"/>
</dbReference>
<reference evidence="3 4" key="1">
    <citation type="submission" date="2019-10" db="EMBL/GenBank/DDBJ databases">
        <title>Glaciimonas soli sp. nov., a psychrophilic bacterium isolated from the forest soil of a high elevation mountain in Taiwan.</title>
        <authorList>
            <person name="Wang L.-T."/>
            <person name="Shieh W.Y."/>
        </authorList>
    </citation>
    <scope>NUCLEOTIDE SEQUENCE [LARGE SCALE GENOMIC DNA]</scope>
    <source>
        <strain evidence="3 4">GS1</strain>
    </source>
</reference>
<dbReference type="Proteomes" id="UP000451565">
    <property type="component" value="Unassembled WGS sequence"/>
</dbReference>
<keyword evidence="2" id="KW-0472">Membrane</keyword>
<organism evidence="3 4">
    <name type="scientific">Glaciimonas soli</name>
    <dbReference type="NCBI Taxonomy" id="2590999"/>
    <lineage>
        <taxon>Bacteria</taxon>
        <taxon>Pseudomonadati</taxon>
        <taxon>Pseudomonadota</taxon>
        <taxon>Betaproteobacteria</taxon>
        <taxon>Burkholderiales</taxon>
        <taxon>Oxalobacteraceae</taxon>
        <taxon>Glaciimonas</taxon>
    </lineage>
</organism>
<accession>A0A843YYR2</accession>
<proteinExistence type="predicted"/>
<sequence length="130" mass="14166">MDMNQLGDVVPGGTSGVIGSIAAAVFACFIFLRKYLASDAAARADDLGKVSALDLYKQLLESERTARISADARADQFAKERNEAWQMMGDMRGELMALREEVKQLRDQINAGHNLGHSETGYEKSSQGNP</sequence>
<evidence type="ECO:0000313" key="4">
    <source>
        <dbReference type="Proteomes" id="UP000451565"/>
    </source>
</evidence>
<dbReference type="RefSeq" id="WP_153235961.1">
    <property type="nucleotide sequence ID" value="NZ_WINI01000009.1"/>
</dbReference>
<keyword evidence="2" id="KW-0812">Transmembrane</keyword>
<evidence type="ECO:0000256" key="1">
    <source>
        <dbReference type="SAM" id="MobiDB-lite"/>
    </source>
</evidence>
<feature type="region of interest" description="Disordered" evidence="1">
    <location>
        <begin position="108"/>
        <end position="130"/>
    </location>
</feature>
<keyword evidence="4" id="KW-1185">Reference proteome</keyword>
<dbReference type="OrthoDB" id="8689679at2"/>
<gene>
    <name evidence="3" type="ORF">GEV47_16770</name>
</gene>
<evidence type="ECO:0000256" key="2">
    <source>
        <dbReference type="SAM" id="Phobius"/>
    </source>
</evidence>
<evidence type="ECO:0000313" key="3">
    <source>
        <dbReference type="EMBL" id="MQR02332.1"/>
    </source>
</evidence>